<proteinExistence type="predicted"/>
<organism evidence="2 3">
    <name type="scientific">Microcoleus asticus IPMA8</name>
    <dbReference type="NCBI Taxonomy" id="2563858"/>
    <lineage>
        <taxon>Bacteria</taxon>
        <taxon>Bacillati</taxon>
        <taxon>Cyanobacteriota</taxon>
        <taxon>Cyanophyceae</taxon>
        <taxon>Oscillatoriophycideae</taxon>
        <taxon>Oscillatoriales</taxon>
        <taxon>Microcoleaceae</taxon>
        <taxon>Microcoleus</taxon>
        <taxon>Microcoleus asticus</taxon>
    </lineage>
</organism>
<feature type="chain" id="PRO_5045264420" evidence="1">
    <location>
        <begin position="19"/>
        <end position="228"/>
    </location>
</feature>
<protein>
    <submittedName>
        <fullName evidence="2">Uncharacterized protein</fullName>
    </submittedName>
</protein>
<name>A0ABX2D0M9_9CYAN</name>
<keyword evidence="1" id="KW-0732">Signal</keyword>
<comment type="caution">
    <text evidence="2">The sequence shown here is derived from an EMBL/GenBank/DDBJ whole genome shotgun (WGS) entry which is preliminary data.</text>
</comment>
<dbReference type="EMBL" id="SRRZ01000057">
    <property type="protein sequence ID" value="NQE35522.1"/>
    <property type="molecule type" value="Genomic_DNA"/>
</dbReference>
<keyword evidence="3" id="KW-1185">Reference proteome</keyword>
<accession>A0ABX2D0M9</accession>
<evidence type="ECO:0000256" key="1">
    <source>
        <dbReference type="SAM" id="SignalP"/>
    </source>
</evidence>
<dbReference type="RefSeq" id="WP_172188998.1">
    <property type="nucleotide sequence ID" value="NZ_CAWPPK010000271.1"/>
</dbReference>
<feature type="signal peptide" evidence="1">
    <location>
        <begin position="1"/>
        <end position="18"/>
    </location>
</feature>
<gene>
    <name evidence="2" type="ORF">E5S67_03257</name>
</gene>
<reference evidence="2 3" key="1">
    <citation type="journal article" date="2020" name="Sci. Rep.">
        <title>A novel cyanobacterial geosmin producer, revising GeoA distribution and dispersion patterns in Bacteria.</title>
        <authorList>
            <person name="Churro C."/>
            <person name="Semedo-Aguiar A.P."/>
            <person name="Silva A.D."/>
            <person name="Pereira-Leal J.B."/>
            <person name="Leite R.B."/>
        </authorList>
    </citation>
    <scope>NUCLEOTIDE SEQUENCE [LARGE SCALE GENOMIC DNA]</scope>
    <source>
        <strain evidence="2 3">IPMA8</strain>
    </source>
</reference>
<dbReference type="Proteomes" id="UP000702425">
    <property type="component" value="Unassembled WGS sequence"/>
</dbReference>
<evidence type="ECO:0000313" key="3">
    <source>
        <dbReference type="Proteomes" id="UP000702425"/>
    </source>
</evidence>
<evidence type="ECO:0000313" key="2">
    <source>
        <dbReference type="EMBL" id="NQE35522.1"/>
    </source>
</evidence>
<sequence length="228" mass="24886">MKKKFVLLACLLITAALGGRFGEVSIASPAIDRSHIVSADIADPAADLSSLVLTLQDLTPGFTEMSSDYVASLRNKLSQGRHFKPASIFAYQKIDNSKLFELQLLIGFTVQLSEPTLQAMFDRASGEGLFAKAFSQGLNDNKELQFNPPAALTLQDKIGEVSAGWRSQGKVENIPMNCDLALFRRGQIGVVMATIYLDGTKPTITISEAGRKFDSRMMELKPDLTQPQ</sequence>